<name>A0ABR1A8U8_HUSHU</name>
<protein>
    <submittedName>
        <fullName evidence="2">Uncharacterized protein</fullName>
    </submittedName>
</protein>
<reference evidence="2 3" key="1">
    <citation type="submission" date="2021-05" db="EMBL/GenBank/DDBJ databases">
        <authorList>
            <person name="Zahm M."/>
            <person name="Klopp C."/>
            <person name="Cabau C."/>
            <person name="Kuhl H."/>
            <person name="Suciu R."/>
            <person name="Ciorpac M."/>
            <person name="Holostenco D."/>
            <person name="Gessner J."/>
            <person name="Wuertz S."/>
            <person name="Hohne C."/>
            <person name="Stock M."/>
            <person name="Gislard M."/>
            <person name="Lluch J."/>
            <person name="Milhes M."/>
            <person name="Lampietro C."/>
            <person name="Lopez Roques C."/>
            <person name="Donnadieu C."/>
            <person name="Du K."/>
            <person name="Schartl M."/>
            <person name="Guiguen Y."/>
        </authorList>
    </citation>
    <scope>NUCLEOTIDE SEQUENCE [LARGE SCALE GENOMIC DNA]</scope>
    <source>
        <strain evidence="2">Hh-F2</strain>
        <tissue evidence="2">Blood</tissue>
    </source>
</reference>
<dbReference type="Proteomes" id="UP001369086">
    <property type="component" value="Unassembled WGS sequence"/>
</dbReference>
<feature type="compositionally biased region" description="Polar residues" evidence="1">
    <location>
        <begin position="21"/>
        <end position="36"/>
    </location>
</feature>
<evidence type="ECO:0000256" key="1">
    <source>
        <dbReference type="SAM" id="MobiDB-lite"/>
    </source>
</evidence>
<comment type="caution">
    <text evidence="2">The sequence shown here is derived from an EMBL/GenBank/DDBJ whole genome shotgun (WGS) entry which is preliminary data.</text>
</comment>
<keyword evidence="3" id="KW-1185">Reference proteome</keyword>
<evidence type="ECO:0000313" key="3">
    <source>
        <dbReference type="Proteomes" id="UP001369086"/>
    </source>
</evidence>
<accession>A0ABR1A8U8</accession>
<evidence type="ECO:0000313" key="2">
    <source>
        <dbReference type="EMBL" id="KAK6493504.1"/>
    </source>
</evidence>
<dbReference type="EMBL" id="JAHFZB010000002">
    <property type="protein sequence ID" value="KAK6493504.1"/>
    <property type="molecule type" value="Genomic_DNA"/>
</dbReference>
<gene>
    <name evidence="2" type="ORF">HHUSO_G3107</name>
</gene>
<organism evidence="2 3">
    <name type="scientific">Huso huso</name>
    <name type="common">Beluga</name>
    <name type="synonym">Acipenser huso</name>
    <dbReference type="NCBI Taxonomy" id="61971"/>
    <lineage>
        <taxon>Eukaryota</taxon>
        <taxon>Metazoa</taxon>
        <taxon>Chordata</taxon>
        <taxon>Craniata</taxon>
        <taxon>Vertebrata</taxon>
        <taxon>Euteleostomi</taxon>
        <taxon>Actinopterygii</taxon>
        <taxon>Chondrostei</taxon>
        <taxon>Acipenseriformes</taxon>
        <taxon>Acipenseridae</taxon>
        <taxon>Huso</taxon>
    </lineage>
</organism>
<sequence>MCSPTQNEEDSASVLDDSIENEGSSATPPSNSNSVIRRSKQGRTRKQSEMSSSVLELERYLQESDDRYLIEMLADREFRERHLNLDREQRECDGTTTAALNQELIFFFFFSKLYNFGQSYL</sequence>
<proteinExistence type="predicted"/>
<feature type="region of interest" description="Disordered" evidence="1">
    <location>
        <begin position="1"/>
        <end position="54"/>
    </location>
</feature>